<dbReference type="EMBL" id="FNED01000004">
    <property type="protein sequence ID" value="SDI46701.1"/>
    <property type="molecule type" value="Genomic_DNA"/>
</dbReference>
<evidence type="ECO:0000313" key="5">
    <source>
        <dbReference type="Proteomes" id="UP000182836"/>
    </source>
</evidence>
<keyword evidence="4" id="KW-1185">Reference proteome</keyword>
<name>A0A0D1XDD7_ANEMI</name>
<evidence type="ECO:0000313" key="2">
    <source>
        <dbReference type="EMBL" id="KON94570.1"/>
    </source>
</evidence>
<reference evidence="2 4" key="1">
    <citation type="submission" date="2015-07" db="EMBL/GenBank/DDBJ databases">
        <title>Fjat-14205 dsm 2895.</title>
        <authorList>
            <person name="Liu B."/>
            <person name="Wang J."/>
            <person name="Zhu Y."/>
            <person name="Liu G."/>
            <person name="Chen Q."/>
            <person name="Chen Z."/>
            <person name="Lan J."/>
            <person name="Che J."/>
            <person name="Ge C."/>
            <person name="Shi H."/>
            <person name="Pan Z."/>
            <person name="Liu X."/>
        </authorList>
    </citation>
    <scope>NUCLEOTIDE SEQUENCE [LARGE SCALE GENOMIC DNA]</scope>
    <source>
        <strain evidence="2 4">DSM 2895</strain>
    </source>
</reference>
<dbReference type="RefSeq" id="WP_043067616.1">
    <property type="nucleotide sequence ID" value="NZ_BJOA01000211.1"/>
</dbReference>
<sequence>MKMKKTALSLLVCSLAFTPAAFAQDKKEDMQPKPGKAIASYEQLNEWLKSKGVSDTVVTSHIPTVEEINAALKDMKASRDNKKLSKDLGNDFKIEVEVFNTPTEVKVPTYIPYKDVAGKKLESATATGVIRIMYKDKIMYTLAANSAEFLYDGERVIDFRDAPRSTDPRTLSSTNDREEQYLYYYSPFDKDTVAEARFPWLTKEKEHITGHIELRFNGTGNYYINDVYFK</sequence>
<evidence type="ECO:0000313" key="3">
    <source>
        <dbReference type="EMBL" id="SDI46701.1"/>
    </source>
</evidence>
<evidence type="ECO:0000256" key="1">
    <source>
        <dbReference type="SAM" id="SignalP"/>
    </source>
</evidence>
<feature type="signal peptide" evidence="1">
    <location>
        <begin position="1"/>
        <end position="23"/>
    </location>
</feature>
<dbReference type="GeneID" id="42304128"/>
<accession>A0A0D1XDD7</accession>
<evidence type="ECO:0000313" key="4">
    <source>
        <dbReference type="Proteomes" id="UP000037269"/>
    </source>
</evidence>
<reference evidence="3 5" key="2">
    <citation type="submission" date="2016-10" db="EMBL/GenBank/DDBJ databases">
        <authorList>
            <person name="de Groot N.N."/>
        </authorList>
    </citation>
    <scope>NUCLEOTIDE SEQUENCE [LARGE SCALE GENOMIC DNA]</scope>
    <source>
        <strain evidence="3 5">DSM 2895</strain>
    </source>
</reference>
<dbReference type="Proteomes" id="UP000182836">
    <property type="component" value="Unassembled WGS sequence"/>
</dbReference>
<gene>
    <name evidence="2" type="ORF">AF333_02740</name>
    <name evidence="3" type="ORF">SAMN04487909_104117</name>
</gene>
<organism evidence="2 4">
    <name type="scientific">Aneurinibacillus migulanus</name>
    <name type="common">Bacillus migulanus</name>
    <dbReference type="NCBI Taxonomy" id="47500"/>
    <lineage>
        <taxon>Bacteria</taxon>
        <taxon>Bacillati</taxon>
        <taxon>Bacillota</taxon>
        <taxon>Bacilli</taxon>
        <taxon>Bacillales</taxon>
        <taxon>Paenibacillaceae</taxon>
        <taxon>Aneurinibacillus group</taxon>
        <taxon>Aneurinibacillus</taxon>
    </lineage>
</organism>
<proteinExistence type="predicted"/>
<feature type="chain" id="PRO_5010414676" evidence="1">
    <location>
        <begin position="24"/>
        <end position="230"/>
    </location>
</feature>
<dbReference type="AlphaFoldDB" id="A0A0D1XDD7"/>
<keyword evidence="1" id="KW-0732">Signal</keyword>
<dbReference type="EMBL" id="LGUG01000004">
    <property type="protein sequence ID" value="KON94570.1"/>
    <property type="molecule type" value="Genomic_DNA"/>
</dbReference>
<protein>
    <submittedName>
        <fullName evidence="2">Uncharacterized protein</fullName>
    </submittedName>
</protein>
<dbReference type="Proteomes" id="UP000037269">
    <property type="component" value="Unassembled WGS sequence"/>
</dbReference>
<dbReference type="PATRIC" id="fig|47500.8.peg.2897"/>
<dbReference type="OrthoDB" id="2679772at2"/>